<dbReference type="Gene3D" id="1.20.1740.10">
    <property type="entry name" value="Amino acid/polyamine transporter I"/>
    <property type="match status" value="1"/>
</dbReference>
<comment type="subcellular location">
    <subcellularLocation>
        <location evidence="1">Membrane</location>
        <topology evidence="1">Multi-pass membrane protein</topology>
    </subcellularLocation>
</comment>
<keyword evidence="4 7" id="KW-1133">Transmembrane helix</keyword>
<dbReference type="Pfam" id="PF13520">
    <property type="entry name" value="AA_permease_2"/>
    <property type="match status" value="1"/>
</dbReference>
<name>A0A919H3J1_9ACTN</name>
<feature type="transmembrane region" description="Helical" evidence="7">
    <location>
        <begin position="66"/>
        <end position="87"/>
    </location>
</feature>
<evidence type="ECO:0000256" key="1">
    <source>
        <dbReference type="ARBA" id="ARBA00004141"/>
    </source>
</evidence>
<evidence type="ECO:0000313" key="8">
    <source>
        <dbReference type="EMBL" id="GHI86769.1"/>
    </source>
</evidence>
<evidence type="ECO:0000256" key="4">
    <source>
        <dbReference type="ARBA" id="ARBA00022989"/>
    </source>
</evidence>
<protein>
    <recommendedName>
        <fullName evidence="10">Amino acid permease</fullName>
    </recommendedName>
</protein>
<keyword evidence="9" id="KW-1185">Reference proteome</keyword>
<dbReference type="PANTHER" id="PTHR43243">
    <property type="entry name" value="INNER MEMBRANE TRANSPORTER YGJI-RELATED"/>
    <property type="match status" value="1"/>
</dbReference>
<accession>A0A919H3J1</accession>
<dbReference type="GO" id="GO:0016020">
    <property type="term" value="C:membrane"/>
    <property type="evidence" value="ECO:0007669"/>
    <property type="project" value="UniProtKB-SubCell"/>
</dbReference>
<dbReference type="EMBL" id="BNEE01000006">
    <property type="protein sequence ID" value="GHI86769.1"/>
    <property type="molecule type" value="Genomic_DNA"/>
</dbReference>
<keyword evidence="3 7" id="KW-0812">Transmembrane</keyword>
<dbReference type="Proteomes" id="UP000600026">
    <property type="component" value="Unassembled WGS sequence"/>
</dbReference>
<dbReference type="GO" id="GO:0015171">
    <property type="term" value="F:amino acid transmembrane transporter activity"/>
    <property type="evidence" value="ECO:0007669"/>
    <property type="project" value="TreeGrafter"/>
</dbReference>
<evidence type="ECO:0000313" key="9">
    <source>
        <dbReference type="Proteomes" id="UP000600026"/>
    </source>
</evidence>
<organism evidence="8 9">
    <name type="scientific">Streptomyces xanthophaeus</name>
    <dbReference type="NCBI Taxonomy" id="67385"/>
    <lineage>
        <taxon>Bacteria</taxon>
        <taxon>Bacillati</taxon>
        <taxon>Actinomycetota</taxon>
        <taxon>Actinomycetes</taxon>
        <taxon>Kitasatosporales</taxon>
        <taxon>Streptomycetaceae</taxon>
        <taxon>Streptomyces</taxon>
    </lineage>
</organism>
<feature type="transmembrane region" description="Helical" evidence="7">
    <location>
        <begin position="189"/>
        <end position="208"/>
    </location>
</feature>
<evidence type="ECO:0000256" key="3">
    <source>
        <dbReference type="ARBA" id="ARBA00022692"/>
    </source>
</evidence>
<feature type="region of interest" description="Disordered" evidence="6">
    <location>
        <begin position="328"/>
        <end position="366"/>
    </location>
</feature>
<keyword evidence="5 7" id="KW-0472">Membrane</keyword>
<sequence length="366" mass="39659">MHVTGREITLKEWASRPVRVRRHLFGGALVSRDMNSPFRTKTVEQSIRDTEEPEHALRKSLSAWDLTVFGVGVIIGTGIFVLTGIAARNNAGPATALAFVAAGIVCALAALCYAEFASTVPVAGSAYTFSYASIGELPAWIIGWDLVLEFALGTAVVAVGWSGYVRHLMETNLGWELPTALSGPDAGGTFDLLAFLLILVLTAILVIGTKLSARITAIVVAIKVTVVLLVIIAGLFFIKADNYSPFIPPAQPQEAGGGLAHLLRLHRLRRRGHRGRGDQEPPAGHAARHPRIAADLHGALRRRDAGGHRHAEVLGDVAHRATRRSLQIREPALLRRRHQPRGVRRSDHGVHDPVARPDPRVLRDEP</sequence>
<gene>
    <name evidence="8" type="ORF">Sxan_41330</name>
</gene>
<proteinExistence type="predicted"/>
<evidence type="ECO:0000256" key="7">
    <source>
        <dbReference type="SAM" id="Phobius"/>
    </source>
</evidence>
<feature type="compositionally biased region" description="Basic and acidic residues" evidence="6">
    <location>
        <begin position="344"/>
        <end position="366"/>
    </location>
</feature>
<feature type="transmembrane region" description="Helical" evidence="7">
    <location>
        <begin position="94"/>
        <end position="116"/>
    </location>
</feature>
<evidence type="ECO:0000256" key="6">
    <source>
        <dbReference type="SAM" id="MobiDB-lite"/>
    </source>
</evidence>
<evidence type="ECO:0000256" key="5">
    <source>
        <dbReference type="ARBA" id="ARBA00023136"/>
    </source>
</evidence>
<evidence type="ECO:0000256" key="2">
    <source>
        <dbReference type="ARBA" id="ARBA00022448"/>
    </source>
</evidence>
<keyword evidence="2" id="KW-0813">Transport</keyword>
<comment type="caution">
    <text evidence="8">The sequence shown here is derived from an EMBL/GenBank/DDBJ whole genome shotgun (WGS) entry which is preliminary data.</text>
</comment>
<dbReference type="PANTHER" id="PTHR43243:SF4">
    <property type="entry name" value="CATIONIC AMINO ACID TRANSPORTER 4"/>
    <property type="match status" value="1"/>
</dbReference>
<dbReference type="AlphaFoldDB" id="A0A919H3J1"/>
<dbReference type="InterPro" id="IPR002293">
    <property type="entry name" value="AA/rel_permease1"/>
</dbReference>
<feature type="compositionally biased region" description="Basic residues" evidence="6">
    <location>
        <begin position="334"/>
        <end position="343"/>
    </location>
</feature>
<evidence type="ECO:0008006" key="10">
    <source>
        <dbReference type="Google" id="ProtNLM"/>
    </source>
</evidence>
<feature type="transmembrane region" description="Helical" evidence="7">
    <location>
        <begin position="215"/>
        <end position="238"/>
    </location>
</feature>
<reference evidence="8" key="1">
    <citation type="submission" date="2020-09" db="EMBL/GenBank/DDBJ databases">
        <title>Whole genome shotgun sequence of Streptomyces xanthophaeus NBRC 12829.</title>
        <authorList>
            <person name="Komaki H."/>
            <person name="Tamura T."/>
        </authorList>
    </citation>
    <scope>NUCLEOTIDE SEQUENCE</scope>
    <source>
        <strain evidence="8">NBRC 12829</strain>
    </source>
</reference>